<dbReference type="KEGG" id="dcp:RN607_01030"/>
<dbReference type="AlphaFoldDB" id="A0AA96FCH8"/>
<evidence type="ECO:0000313" key="2">
    <source>
        <dbReference type="EMBL" id="WNM27618.1"/>
    </source>
</evidence>
<feature type="domain" description="ABM" evidence="1">
    <location>
        <begin position="2"/>
        <end position="92"/>
    </location>
</feature>
<organism evidence="2">
    <name type="scientific">Demequina capsici</name>
    <dbReference type="NCBI Taxonomy" id="3075620"/>
    <lineage>
        <taxon>Bacteria</taxon>
        <taxon>Bacillati</taxon>
        <taxon>Actinomycetota</taxon>
        <taxon>Actinomycetes</taxon>
        <taxon>Micrococcales</taxon>
        <taxon>Demequinaceae</taxon>
        <taxon>Demequina</taxon>
    </lineage>
</organism>
<protein>
    <submittedName>
        <fullName evidence="2">ASCH domain-containing protein</fullName>
    </submittedName>
</protein>
<dbReference type="RefSeq" id="WP_313543748.1">
    <property type="nucleotide sequence ID" value="NZ_CP134880.1"/>
</dbReference>
<dbReference type="Gene3D" id="3.10.400.10">
    <property type="entry name" value="Sulfate adenylyltransferase"/>
    <property type="match status" value="1"/>
</dbReference>
<dbReference type="SUPFAM" id="SSF88697">
    <property type="entry name" value="PUA domain-like"/>
    <property type="match status" value="1"/>
</dbReference>
<reference evidence="2" key="1">
    <citation type="submission" date="2023-09" db="EMBL/GenBank/DDBJ databases">
        <title>Demequina sp. a novel bacteria isolated from Capsicum annuum.</title>
        <authorList>
            <person name="Humaira Z."/>
            <person name="Lee J."/>
            <person name="Cho D."/>
        </authorList>
    </citation>
    <scope>NUCLEOTIDE SEQUENCE</scope>
    <source>
        <strain evidence="2">PMTSA13</strain>
    </source>
</reference>
<dbReference type="InterPro" id="IPR007138">
    <property type="entry name" value="ABM_dom"/>
</dbReference>
<evidence type="ECO:0000259" key="1">
    <source>
        <dbReference type="PROSITE" id="PS51725"/>
    </source>
</evidence>
<dbReference type="EMBL" id="CP134880">
    <property type="protein sequence ID" value="WNM27618.1"/>
    <property type="molecule type" value="Genomic_DNA"/>
</dbReference>
<dbReference type="SUPFAM" id="SSF54909">
    <property type="entry name" value="Dimeric alpha+beta barrel"/>
    <property type="match status" value="1"/>
</dbReference>
<dbReference type="Pfam" id="PF04266">
    <property type="entry name" value="ASCH"/>
    <property type="match status" value="1"/>
</dbReference>
<gene>
    <name evidence="2" type="ORF">RN607_01030</name>
</gene>
<dbReference type="PANTHER" id="PTHR39203:SF1">
    <property type="entry name" value="CYTOPLASMIC PROTEIN"/>
    <property type="match status" value="1"/>
</dbReference>
<dbReference type="InterPro" id="IPR011008">
    <property type="entry name" value="Dimeric_a/b-barrel"/>
</dbReference>
<dbReference type="Proteomes" id="UP001303408">
    <property type="component" value="Chromosome"/>
</dbReference>
<dbReference type="SMART" id="SM01022">
    <property type="entry name" value="ASCH"/>
    <property type="match status" value="1"/>
</dbReference>
<dbReference type="InterPro" id="IPR007374">
    <property type="entry name" value="ASCH_domain"/>
</dbReference>
<dbReference type="Gene3D" id="3.30.70.100">
    <property type="match status" value="1"/>
</dbReference>
<dbReference type="InterPro" id="IPR015947">
    <property type="entry name" value="PUA-like_sf"/>
</dbReference>
<name>A0AA96FCH8_9MICO</name>
<sequence>MIVESVVLPVKPGFEPGFERAFHAAEPLIARQPGYVSHSLRRGVEEGSTYLLTVEWETVEDHEVGFRESPDYQEWKALLHPFYEPVPEVLHYGDDLAGPREAWVDEPGDPDDAALVAFWERCREAVPGMPAEVPAAWAFGGTRAQASKLLELVLAGVKTGTASALWDFEADDDPLPEVGEVNIIVDADGVPRAVVQTTDIRVVRFHEVDEQHAASEGEGDLSLAHWREVHAEFWDEYSTAGFSPEMPVVCERFRLVHSEGAPRP</sequence>
<accession>A0AA96FCH8</accession>
<proteinExistence type="predicted"/>
<dbReference type="InterPro" id="IPR009326">
    <property type="entry name" value="DUF984"/>
</dbReference>
<dbReference type="Pfam" id="PF03992">
    <property type="entry name" value="ABM"/>
    <property type="match status" value="1"/>
</dbReference>
<dbReference type="CDD" id="cd06553">
    <property type="entry name" value="ASCH_Ef3133_like"/>
    <property type="match status" value="1"/>
</dbReference>
<dbReference type="PANTHER" id="PTHR39203">
    <property type="entry name" value="CYTOPLASMIC PROTEIN-RELATED"/>
    <property type="match status" value="1"/>
</dbReference>
<dbReference type="PROSITE" id="PS51725">
    <property type="entry name" value="ABM"/>
    <property type="match status" value="1"/>
</dbReference>